<evidence type="ECO:0000313" key="3">
    <source>
        <dbReference type="Proteomes" id="UP001501170"/>
    </source>
</evidence>
<reference evidence="2 3" key="1">
    <citation type="journal article" date="2019" name="Int. J. Syst. Evol. Microbiol.">
        <title>The Global Catalogue of Microorganisms (GCM) 10K type strain sequencing project: providing services to taxonomists for standard genome sequencing and annotation.</title>
        <authorList>
            <consortium name="The Broad Institute Genomics Platform"/>
            <consortium name="The Broad Institute Genome Sequencing Center for Infectious Disease"/>
            <person name="Wu L."/>
            <person name="Ma J."/>
        </authorList>
    </citation>
    <scope>NUCLEOTIDE SEQUENCE [LARGE SCALE GENOMIC DNA]</scope>
    <source>
        <strain evidence="2 3">JCM 16227</strain>
    </source>
</reference>
<dbReference type="InterPro" id="IPR016181">
    <property type="entry name" value="Acyl_CoA_acyltransferase"/>
</dbReference>
<dbReference type="SUPFAM" id="SSF55729">
    <property type="entry name" value="Acyl-CoA N-acyltransferases (Nat)"/>
    <property type="match status" value="1"/>
</dbReference>
<proteinExistence type="predicted"/>
<comment type="caution">
    <text evidence="2">The sequence shown here is derived from an EMBL/GenBank/DDBJ whole genome shotgun (WGS) entry which is preliminary data.</text>
</comment>
<dbReference type="Gene3D" id="3.40.630.30">
    <property type="match status" value="1"/>
</dbReference>
<dbReference type="RefSeq" id="WP_331436954.1">
    <property type="nucleotide sequence ID" value="NZ_BAAARB010000004.1"/>
</dbReference>
<dbReference type="PANTHER" id="PTHR31435:SF10">
    <property type="entry name" value="BSR4717 PROTEIN"/>
    <property type="match status" value="1"/>
</dbReference>
<accession>A0ABN3HA09</accession>
<dbReference type="Pfam" id="PF14542">
    <property type="entry name" value="Acetyltransf_CG"/>
    <property type="match status" value="1"/>
</dbReference>
<protein>
    <recommendedName>
        <fullName evidence="1">N-acetyltransferase domain-containing protein</fullName>
    </recommendedName>
</protein>
<organism evidence="2 3">
    <name type="scientific">Gordonia cholesterolivorans</name>
    <dbReference type="NCBI Taxonomy" id="559625"/>
    <lineage>
        <taxon>Bacteria</taxon>
        <taxon>Bacillati</taxon>
        <taxon>Actinomycetota</taxon>
        <taxon>Actinomycetes</taxon>
        <taxon>Mycobacteriales</taxon>
        <taxon>Gordoniaceae</taxon>
        <taxon>Gordonia</taxon>
    </lineage>
</organism>
<gene>
    <name evidence="2" type="ORF">GCM10009855_11030</name>
</gene>
<dbReference type="PANTHER" id="PTHR31435">
    <property type="entry name" value="PROTEIN NATD1"/>
    <property type="match status" value="1"/>
</dbReference>
<dbReference type="EMBL" id="BAAARB010000004">
    <property type="protein sequence ID" value="GAA2373604.1"/>
    <property type="molecule type" value="Genomic_DNA"/>
</dbReference>
<dbReference type="InterPro" id="IPR031165">
    <property type="entry name" value="GNAT_YJDJ"/>
</dbReference>
<dbReference type="PROSITE" id="PS51729">
    <property type="entry name" value="GNAT_YJDJ"/>
    <property type="match status" value="1"/>
</dbReference>
<dbReference type="InterPro" id="IPR045057">
    <property type="entry name" value="Gcn5-rel_NAT"/>
</dbReference>
<dbReference type="Proteomes" id="UP001501170">
    <property type="component" value="Unassembled WGS sequence"/>
</dbReference>
<evidence type="ECO:0000259" key="1">
    <source>
        <dbReference type="PROSITE" id="PS51729"/>
    </source>
</evidence>
<keyword evidence="3" id="KW-1185">Reference proteome</keyword>
<sequence>MIAEFTVPQFVSVITAERSPGVARLGRGGVDLHRSGSSVDDMTASVPVPPPTVELTPAPTLRNFPDRDRYELWSGDELVGVEGYERRDEHTLVLLHTVVTEKYGRAGFARLLVASVLDELSAQGTKIVPVCTYVQSFLERFPQYQPVVAEQ</sequence>
<evidence type="ECO:0000313" key="2">
    <source>
        <dbReference type="EMBL" id="GAA2373604.1"/>
    </source>
</evidence>
<name>A0ABN3HA09_9ACTN</name>
<feature type="domain" description="N-acetyltransferase" evidence="1">
    <location>
        <begin position="62"/>
        <end position="149"/>
    </location>
</feature>